<feature type="region of interest" description="Disordered" evidence="1">
    <location>
        <begin position="1"/>
        <end position="55"/>
    </location>
</feature>
<dbReference type="InterPro" id="IPR000210">
    <property type="entry name" value="BTB/POZ_dom"/>
</dbReference>
<dbReference type="AlphaFoldDB" id="A0A166ABV1"/>
<dbReference type="Gene3D" id="3.30.710.10">
    <property type="entry name" value="Potassium Channel Kv1.1, Chain A"/>
    <property type="match status" value="1"/>
</dbReference>
<dbReference type="SUPFAM" id="SSF54695">
    <property type="entry name" value="POZ domain"/>
    <property type="match status" value="1"/>
</dbReference>
<organism evidence="3 4">
    <name type="scientific">Athelia psychrophila</name>
    <dbReference type="NCBI Taxonomy" id="1759441"/>
    <lineage>
        <taxon>Eukaryota</taxon>
        <taxon>Fungi</taxon>
        <taxon>Dikarya</taxon>
        <taxon>Basidiomycota</taxon>
        <taxon>Agaricomycotina</taxon>
        <taxon>Agaricomycetes</taxon>
        <taxon>Agaricomycetidae</taxon>
        <taxon>Atheliales</taxon>
        <taxon>Atheliaceae</taxon>
        <taxon>Athelia</taxon>
    </lineage>
</organism>
<feature type="compositionally biased region" description="Polar residues" evidence="1">
    <location>
        <begin position="1"/>
        <end position="14"/>
    </location>
</feature>
<keyword evidence="4" id="KW-1185">Reference proteome</keyword>
<dbReference type="PROSITE" id="PS50097">
    <property type="entry name" value="BTB"/>
    <property type="match status" value="1"/>
</dbReference>
<dbReference type="SMART" id="SM00225">
    <property type="entry name" value="BTB"/>
    <property type="match status" value="1"/>
</dbReference>
<dbReference type="Pfam" id="PF00651">
    <property type="entry name" value="BTB"/>
    <property type="match status" value="1"/>
</dbReference>
<evidence type="ECO:0000259" key="2">
    <source>
        <dbReference type="PROSITE" id="PS50097"/>
    </source>
</evidence>
<dbReference type="EMBL" id="KV417663">
    <property type="protein sequence ID" value="KZP11452.1"/>
    <property type="molecule type" value="Genomic_DNA"/>
</dbReference>
<proteinExistence type="predicted"/>
<dbReference type="OrthoDB" id="2799068at2759"/>
<name>A0A166ABV1_9AGAM</name>
<dbReference type="STRING" id="436010.A0A166ABV1"/>
<feature type="compositionally biased region" description="Basic and acidic residues" evidence="1">
    <location>
        <begin position="20"/>
        <end position="31"/>
    </location>
</feature>
<dbReference type="Proteomes" id="UP000076532">
    <property type="component" value="Unassembled WGS sequence"/>
</dbReference>
<evidence type="ECO:0000256" key="1">
    <source>
        <dbReference type="SAM" id="MobiDB-lite"/>
    </source>
</evidence>
<protein>
    <recommendedName>
        <fullName evidence="2">BTB domain-containing protein</fullName>
    </recommendedName>
</protein>
<dbReference type="CDD" id="cd18186">
    <property type="entry name" value="BTB_POZ_ZBTB_KLHL-like"/>
    <property type="match status" value="1"/>
</dbReference>
<evidence type="ECO:0000313" key="4">
    <source>
        <dbReference type="Proteomes" id="UP000076532"/>
    </source>
</evidence>
<feature type="domain" description="BTB" evidence="2">
    <location>
        <begin position="71"/>
        <end position="143"/>
    </location>
</feature>
<accession>A0A166ABV1</accession>
<dbReference type="InterPro" id="IPR011333">
    <property type="entry name" value="SKP1/BTB/POZ_sf"/>
</dbReference>
<evidence type="ECO:0000313" key="3">
    <source>
        <dbReference type="EMBL" id="KZP11452.1"/>
    </source>
</evidence>
<sequence length="376" mass="42455">MYSTTMVQPASTIVASKRKRVEEPTDPKDSPHYSFPPAMSGTSAPAAKRKREDGGMASVAIKRSELWLDDGNVVLQAENTQFKVHRSILSLNSTVFRDMFSTSQPAGEPLIEGCPSVFLSDTAADVTVMLEAFCRRRYVAAGAALPVAVVAAFLRLGNKYDIEVLRDEALKRLFYELPTDFHSLTKLDSFSMIENVVWWELDLVNIAREQGLRSALPMAMYCCCNIWHQDEIPGGILRDDGTRCLLSLEDERTCVMAYMPLMKLQGETTYAWLTHPGSKYPECKTPSKCISRRKTLAIEMFFPLAEIICLNSWKKAWETHMCSVCVKIAKTEHEDGRRRCWEALPGIFGFPEWEELNEERDQSVSVVNQCCPRLSV</sequence>
<gene>
    <name evidence="3" type="ORF">FIBSPDRAFT_937552</name>
</gene>
<reference evidence="3 4" key="1">
    <citation type="journal article" date="2016" name="Mol. Biol. Evol.">
        <title>Comparative Genomics of Early-Diverging Mushroom-Forming Fungi Provides Insights into the Origins of Lignocellulose Decay Capabilities.</title>
        <authorList>
            <person name="Nagy L.G."/>
            <person name="Riley R."/>
            <person name="Tritt A."/>
            <person name="Adam C."/>
            <person name="Daum C."/>
            <person name="Floudas D."/>
            <person name="Sun H."/>
            <person name="Yadav J.S."/>
            <person name="Pangilinan J."/>
            <person name="Larsson K.H."/>
            <person name="Matsuura K."/>
            <person name="Barry K."/>
            <person name="Labutti K."/>
            <person name="Kuo R."/>
            <person name="Ohm R.A."/>
            <person name="Bhattacharya S.S."/>
            <person name="Shirouzu T."/>
            <person name="Yoshinaga Y."/>
            <person name="Martin F.M."/>
            <person name="Grigoriev I.V."/>
            <person name="Hibbett D.S."/>
        </authorList>
    </citation>
    <scope>NUCLEOTIDE SEQUENCE [LARGE SCALE GENOMIC DNA]</scope>
    <source>
        <strain evidence="3 4">CBS 109695</strain>
    </source>
</reference>